<feature type="compositionally biased region" description="Pro residues" evidence="3">
    <location>
        <begin position="87"/>
        <end position="108"/>
    </location>
</feature>
<organism evidence="4">
    <name type="scientific">Ananas comosus var. bracteatus</name>
    <name type="common">red pineapple</name>
    <dbReference type="NCBI Taxonomy" id="296719"/>
    <lineage>
        <taxon>Eukaryota</taxon>
        <taxon>Viridiplantae</taxon>
        <taxon>Streptophyta</taxon>
        <taxon>Embryophyta</taxon>
        <taxon>Tracheophyta</taxon>
        <taxon>Spermatophyta</taxon>
        <taxon>Magnoliopsida</taxon>
        <taxon>Liliopsida</taxon>
        <taxon>Poales</taxon>
        <taxon>Bromeliaceae</taxon>
        <taxon>Bromelioideae</taxon>
        <taxon>Ananas</taxon>
    </lineage>
</organism>
<feature type="compositionally biased region" description="Low complexity" evidence="3">
    <location>
        <begin position="109"/>
        <end position="119"/>
    </location>
</feature>
<keyword evidence="2" id="KW-0677">Repeat</keyword>
<feature type="region of interest" description="Disordered" evidence="3">
    <location>
        <begin position="34"/>
        <end position="119"/>
    </location>
</feature>
<dbReference type="GO" id="GO:2000001">
    <property type="term" value="P:regulation of DNA damage checkpoint"/>
    <property type="evidence" value="ECO:0007669"/>
    <property type="project" value="TreeGrafter"/>
</dbReference>
<dbReference type="AlphaFoldDB" id="A0A6V7PM51"/>
<feature type="compositionally biased region" description="Low complexity" evidence="3">
    <location>
        <begin position="71"/>
        <end position="86"/>
    </location>
</feature>
<dbReference type="PANTHER" id="PTHR14773:SF0">
    <property type="entry name" value="WD REPEAT-CONTAINING PROTEIN 76"/>
    <property type="match status" value="1"/>
</dbReference>
<dbReference type="GO" id="GO:0005634">
    <property type="term" value="C:nucleus"/>
    <property type="evidence" value="ECO:0007669"/>
    <property type="project" value="TreeGrafter"/>
</dbReference>
<evidence type="ECO:0000256" key="2">
    <source>
        <dbReference type="ARBA" id="ARBA00022737"/>
    </source>
</evidence>
<evidence type="ECO:0000256" key="3">
    <source>
        <dbReference type="SAM" id="MobiDB-lite"/>
    </source>
</evidence>
<protein>
    <submittedName>
        <fullName evidence="4">Uncharacterized protein</fullName>
    </submittedName>
</protein>
<keyword evidence="1" id="KW-0853">WD repeat</keyword>
<dbReference type="InterPro" id="IPR050853">
    <property type="entry name" value="WD_repeat_DNA-damage-binding"/>
</dbReference>
<reference evidence="4" key="1">
    <citation type="submission" date="2020-07" db="EMBL/GenBank/DDBJ databases">
        <authorList>
            <person name="Lin J."/>
        </authorList>
    </citation>
    <scope>NUCLEOTIDE SEQUENCE</scope>
</reference>
<name>A0A6V7PM51_ANACO</name>
<gene>
    <name evidence="4" type="ORF">CB5_LOCUS15131</name>
</gene>
<feature type="compositionally biased region" description="Low complexity" evidence="3">
    <location>
        <begin position="34"/>
        <end position="44"/>
    </location>
</feature>
<dbReference type="GO" id="GO:0003677">
    <property type="term" value="F:DNA binding"/>
    <property type="evidence" value="ECO:0007669"/>
    <property type="project" value="TreeGrafter"/>
</dbReference>
<sequence>MAPETLTEYERRRMENIRRNGEVMASLKLRRIASDLSSSSAQQSMATTKKRPCPSPTPRSPVVLRRSLRTRGLPPNRSPSPSSDPLLPLPIPPPPPGRGSAPSPPPIPSSGAPDRPIEA</sequence>
<evidence type="ECO:0000313" key="4">
    <source>
        <dbReference type="EMBL" id="CAD1831920.1"/>
    </source>
</evidence>
<evidence type="ECO:0000256" key="1">
    <source>
        <dbReference type="ARBA" id="ARBA00022574"/>
    </source>
</evidence>
<dbReference type="PANTHER" id="PTHR14773">
    <property type="entry name" value="WD REPEAT-CONTAINING PROTEIN 76"/>
    <property type="match status" value="1"/>
</dbReference>
<accession>A0A6V7PM51</accession>
<dbReference type="EMBL" id="LR862149">
    <property type="protein sequence ID" value="CAD1831920.1"/>
    <property type="molecule type" value="Genomic_DNA"/>
</dbReference>
<proteinExistence type="predicted"/>